<dbReference type="InterPro" id="IPR036286">
    <property type="entry name" value="LexA/Signal_pep-like_sf"/>
</dbReference>
<protein>
    <recommendedName>
        <fullName evidence="4">Mitochondrial inner membrane protease subunit 2</fullName>
    </recommendedName>
</protein>
<dbReference type="Gene3D" id="2.10.109.10">
    <property type="entry name" value="Umud Fragment, subunit A"/>
    <property type="match status" value="1"/>
</dbReference>
<accession>A0AAV4RVV8</accession>
<dbReference type="PRINTS" id="PR00727">
    <property type="entry name" value="LEADERPTASE"/>
</dbReference>
<evidence type="ECO:0000313" key="14">
    <source>
        <dbReference type="Proteomes" id="UP001054837"/>
    </source>
</evidence>
<evidence type="ECO:0000256" key="1">
    <source>
        <dbReference type="ARBA" id="ARBA00004434"/>
    </source>
</evidence>
<keyword evidence="7" id="KW-0999">Mitochondrion inner membrane</keyword>
<dbReference type="InterPro" id="IPR000223">
    <property type="entry name" value="Pept_S26A_signal_pept_1"/>
</dbReference>
<dbReference type="GO" id="GO:0004252">
    <property type="term" value="F:serine-type endopeptidase activity"/>
    <property type="evidence" value="ECO:0007669"/>
    <property type="project" value="InterPro"/>
</dbReference>
<dbReference type="GO" id="GO:0006465">
    <property type="term" value="P:signal peptide processing"/>
    <property type="evidence" value="ECO:0007669"/>
    <property type="project" value="InterPro"/>
</dbReference>
<keyword evidence="6" id="KW-0812">Transmembrane</keyword>
<evidence type="ECO:0000256" key="11">
    <source>
        <dbReference type="ARBA" id="ARBA00023136"/>
    </source>
</evidence>
<keyword evidence="14" id="KW-1185">Reference proteome</keyword>
<dbReference type="AlphaFoldDB" id="A0AAV4RVV8"/>
<evidence type="ECO:0000313" key="13">
    <source>
        <dbReference type="EMBL" id="GIY25259.1"/>
    </source>
</evidence>
<gene>
    <name evidence="13" type="primary">immp2l</name>
    <name evidence="13" type="ORF">CDAR_616041</name>
</gene>
<dbReference type="PANTHER" id="PTHR46041:SF2">
    <property type="entry name" value="MITOCHONDRIAL INNER MEMBRANE PROTEASE SUBUNIT 2"/>
    <property type="match status" value="1"/>
</dbReference>
<evidence type="ECO:0000256" key="2">
    <source>
        <dbReference type="ARBA" id="ARBA00007066"/>
    </source>
</evidence>
<keyword evidence="10" id="KW-0496">Mitochondrion</keyword>
<keyword evidence="5 13" id="KW-0645">Protease</keyword>
<keyword evidence="9" id="KW-1133">Transmembrane helix</keyword>
<name>A0AAV4RVV8_9ARAC</name>
<dbReference type="SUPFAM" id="SSF51306">
    <property type="entry name" value="LexA/Signal peptidase"/>
    <property type="match status" value="1"/>
</dbReference>
<evidence type="ECO:0000259" key="12">
    <source>
        <dbReference type="Pfam" id="PF10502"/>
    </source>
</evidence>
<evidence type="ECO:0000256" key="4">
    <source>
        <dbReference type="ARBA" id="ARBA00013650"/>
    </source>
</evidence>
<sequence>MRTKTQNKQKTCLCLESRHELTRNRDFFSPLLKNPPLSFLRESSALLNEVLFLPDAFRRLKINPPLFPSPSLESTTWGIINERDGKKKKKKDLAQSIKLNPIFSTRNQGEGLGGGSPRDPDEKLIKRVIAVEGDTVKASDMLRYVSIPAGHCWVEGDHTAHSMDSNYFGPVSVGLIFAKASHIVWPPSRWRKLSSDTERRPVAWPLHSPHHSIP</sequence>
<dbReference type="GO" id="GO:0042720">
    <property type="term" value="C:mitochondrial inner membrane peptidase complex"/>
    <property type="evidence" value="ECO:0007669"/>
    <property type="project" value="InterPro"/>
</dbReference>
<comment type="subcellular location">
    <subcellularLocation>
        <location evidence="1">Mitochondrion inner membrane</location>
        <topology evidence="1">Single-pass membrane protein</topology>
    </subcellularLocation>
</comment>
<evidence type="ECO:0000256" key="3">
    <source>
        <dbReference type="ARBA" id="ARBA00011805"/>
    </source>
</evidence>
<keyword evidence="8" id="KW-0378">Hydrolase</keyword>
<dbReference type="InterPro" id="IPR037730">
    <property type="entry name" value="IMP2"/>
</dbReference>
<reference evidence="13 14" key="1">
    <citation type="submission" date="2021-06" db="EMBL/GenBank/DDBJ databases">
        <title>Caerostris darwini draft genome.</title>
        <authorList>
            <person name="Kono N."/>
            <person name="Arakawa K."/>
        </authorList>
    </citation>
    <scope>NUCLEOTIDE SEQUENCE [LARGE SCALE GENOMIC DNA]</scope>
</reference>
<evidence type="ECO:0000256" key="7">
    <source>
        <dbReference type="ARBA" id="ARBA00022792"/>
    </source>
</evidence>
<dbReference type="GO" id="GO:0006627">
    <property type="term" value="P:protein processing involved in protein targeting to mitochondrion"/>
    <property type="evidence" value="ECO:0007669"/>
    <property type="project" value="InterPro"/>
</dbReference>
<dbReference type="InterPro" id="IPR019533">
    <property type="entry name" value="Peptidase_S26"/>
</dbReference>
<feature type="domain" description="Peptidase S26" evidence="12">
    <location>
        <begin position="144"/>
        <end position="185"/>
    </location>
</feature>
<evidence type="ECO:0000256" key="9">
    <source>
        <dbReference type="ARBA" id="ARBA00022989"/>
    </source>
</evidence>
<keyword evidence="11" id="KW-0472">Membrane</keyword>
<comment type="caution">
    <text evidence="13">The sequence shown here is derived from an EMBL/GenBank/DDBJ whole genome shotgun (WGS) entry which is preliminary data.</text>
</comment>
<comment type="subunit">
    <text evidence="3">Heterodimer of 2 subunits, IMMPL1 and IMMPL2.</text>
</comment>
<evidence type="ECO:0000256" key="8">
    <source>
        <dbReference type="ARBA" id="ARBA00022801"/>
    </source>
</evidence>
<proteinExistence type="inferred from homology"/>
<dbReference type="CDD" id="cd06530">
    <property type="entry name" value="S26_SPase_I"/>
    <property type="match status" value="1"/>
</dbReference>
<evidence type="ECO:0000256" key="10">
    <source>
        <dbReference type="ARBA" id="ARBA00023128"/>
    </source>
</evidence>
<dbReference type="PANTHER" id="PTHR46041">
    <property type="entry name" value="MITOCHONDRIAL INNER MEMBRANE PROTEASE SUBUNIT 2"/>
    <property type="match status" value="1"/>
</dbReference>
<dbReference type="EMBL" id="BPLQ01006783">
    <property type="protein sequence ID" value="GIY25259.1"/>
    <property type="molecule type" value="Genomic_DNA"/>
</dbReference>
<evidence type="ECO:0000256" key="6">
    <source>
        <dbReference type="ARBA" id="ARBA00022692"/>
    </source>
</evidence>
<organism evidence="13 14">
    <name type="scientific">Caerostris darwini</name>
    <dbReference type="NCBI Taxonomy" id="1538125"/>
    <lineage>
        <taxon>Eukaryota</taxon>
        <taxon>Metazoa</taxon>
        <taxon>Ecdysozoa</taxon>
        <taxon>Arthropoda</taxon>
        <taxon>Chelicerata</taxon>
        <taxon>Arachnida</taxon>
        <taxon>Araneae</taxon>
        <taxon>Araneomorphae</taxon>
        <taxon>Entelegynae</taxon>
        <taxon>Araneoidea</taxon>
        <taxon>Araneidae</taxon>
        <taxon>Caerostris</taxon>
    </lineage>
</organism>
<comment type="similarity">
    <text evidence="2">Belongs to the peptidase S26 family. IMP2 subfamily.</text>
</comment>
<evidence type="ECO:0000256" key="5">
    <source>
        <dbReference type="ARBA" id="ARBA00022670"/>
    </source>
</evidence>
<dbReference type="Proteomes" id="UP001054837">
    <property type="component" value="Unassembled WGS sequence"/>
</dbReference>
<dbReference type="Pfam" id="PF10502">
    <property type="entry name" value="Peptidase_S26"/>
    <property type="match status" value="1"/>
</dbReference>